<dbReference type="PANTHER" id="PTHR31218">
    <property type="entry name" value="WAT1-RELATED PROTEIN"/>
    <property type="match status" value="1"/>
</dbReference>
<keyword evidence="2 4" id="KW-1133">Transmembrane helix</keyword>
<dbReference type="EMBL" id="BKCJ010001508">
    <property type="protein sequence ID" value="GEU41977.1"/>
    <property type="molecule type" value="Genomic_DNA"/>
</dbReference>
<keyword evidence="3 4" id="KW-0472">Membrane</keyword>
<protein>
    <submittedName>
        <fullName evidence="5">WAT1-related protein At1g25270-like</fullName>
    </submittedName>
</protein>
<sequence length="176" mass="19616">MERLGWMTYPGTAKVTGTALGVGGAMLLTFYKGVDLHIWKTNVNLLHVQHDASKYERMERLGVIGTALGVGGAMLLIFYKRVDLHLWKTNVNLLHDQHHALNIQHSGNRVMGSLLAMGSCFSYSIWLILQVALLKQGFYCGEEDEEFSCFSSGTEWQSSIGVPKIGVMTVELLERL</sequence>
<proteinExistence type="predicted"/>
<dbReference type="InterPro" id="IPR030184">
    <property type="entry name" value="WAT1-related"/>
</dbReference>
<keyword evidence="1 4" id="KW-0812">Transmembrane</keyword>
<name>A0A6L2JZK8_TANCI</name>
<dbReference type="AlphaFoldDB" id="A0A6L2JZK8"/>
<accession>A0A6L2JZK8</accession>
<evidence type="ECO:0000256" key="2">
    <source>
        <dbReference type="ARBA" id="ARBA00022989"/>
    </source>
</evidence>
<dbReference type="GO" id="GO:0016020">
    <property type="term" value="C:membrane"/>
    <property type="evidence" value="ECO:0007669"/>
    <property type="project" value="InterPro"/>
</dbReference>
<evidence type="ECO:0000313" key="5">
    <source>
        <dbReference type="EMBL" id="GEU41977.1"/>
    </source>
</evidence>
<gene>
    <name evidence="5" type="ORF">Tci_013955</name>
</gene>
<evidence type="ECO:0000256" key="3">
    <source>
        <dbReference type="ARBA" id="ARBA00023136"/>
    </source>
</evidence>
<dbReference type="GO" id="GO:0022857">
    <property type="term" value="F:transmembrane transporter activity"/>
    <property type="evidence" value="ECO:0007669"/>
    <property type="project" value="InterPro"/>
</dbReference>
<feature type="transmembrane region" description="Helical" evidence="4">
    <location>
        <begin position="12"/>
        <end position="31"/>
    </location>
</feature>
<reference evidence="5" key="1">
    <citation type="journal article" date="2019" name="Sci. Rep.">
        <title>Draft genome of Tanacetum cinerariifolium, the natural source of mosquito coil.</title>
        <authorList>
            <person name="Yamashiro T."/>
            <person name="Shiraishi A."/>
            <person name="Satake H."/>
            <person name="Nakayama K."/>
        </authorList>
    </citation>
    <scope>NUCLEOTIDE SEQUENCE</scope>
</reference>
<comment type="caution">
    <text evidence="5">The sequence shown here is derived from an EMBL/GenBank/DDBJ whole genome shotgun (WGS) entry which is preliminary data.</text>
</comment>
<organism evidence="5">
    <name type="scientific">Tanacetum cinerariifolium</name>
    <name type="common">Dalmatian daisy</name>
    <name type="synonym">Chrysanthemum cinerariifolium</name>
    <dbReference type="NCBI Taxonomy" id="118510"/>
    <lineage>
        <taxon>Eukaryota</taxon>
        <taxon>Viridiplantae</taxon>
        <taxon>Streptophyta</taxon>
        <taxon>Embryophyta</taxon>
        <taxon>Tracheophyta</taxon>
        <taxon>Spermatophyta</taxon>
        <taxon>Magnoliopsida</taxon>
        <taxon>eudicotyledons</taxon>
        <taxon>Gunneridae</taxon>
        <taxon>Pentapetalae</taxon>
        <taxon>asterids</taxon>
        <taxon>campanulids</taxon>
        <taxon>Asterales</taxon>
        <taxon>Asteraceae</taxon>
        <taxon>Asteroideae</taxon>
        <taxon>Anthemideae</taxon>
        <taxon>Anthemidinae</taxon>
        <taxon>Tanacetum</taxon>
    </lineage>
</organism>
<evidence type="ECO:0000256" key="1">
    <source>
        <dbReference type="ARBA" id="ARBA00022692"/>
    </source>
</evidence>
<evidence type="ECO:0000256" key="4">
    <source>
        <dbReference type="SAM" id="Phobius"/>
    </source>
</evidence>
<feature type="transmembrane region" description="Helical" evidence="4">
    <location>
        <begin position="61"/>
        <end position="79"/>
    </location>
</feature>
<feature type="transmembrane region" description="Helical" evidence="4">
    <location>
        <begin position="110"/>
        <end position="129"/>
    </location>
</feature>